<feature type="compositionally biased region" description="Polar residues" evidence="1">
    <location>
        <begin position="117"/>
        <end position="129"/>
    </location>
</feature>
<feature type="region of interest" description="Disordered" evidence="1">
    <location>
        <begin position="1"/>
        <end position="129"/>
    </location>
</feature>
<dbReference type="Proteomes" id="UP000886520">
    <property type="component" value="Chromosome 20"/>
</dbReference>
<organism evidence="2 3">
    <name type="scientific">Adiantum capillus-veneris</name>
    <name type="common">Maidenhair fern</name>
    <dbReference type="NCBI Taxonomy" id="13818"/>
    <lineage>
        <taxon>Eukaryota</taxon>
        <taxon>Viridiplantae</taxon>
        <taxon>Streptophyta</taxon>
        <taxon>Embryophyta</taxon>
        <taxon>Tracheophyta</taxon>
        <taxon>Polypodiopsida</taxon>
        <taxon>Polypodiidae</taxon>
        <taxon>Polypodiales</taxon>
        <taxon>Pteridineae</taxon>
        <taxon>Pteridaceae</taxon>
        <taxon>Vittarioideae</taxon>
        <taxon>Adiantum</taxon>
    </lineage>
</organism>
<evidence type="ECO:0000313" key="2">
    <source>
        <dbReference type="EMBL" id="KAI5063777.1"/>
    </source>
</evidence>
<feature type="compositionally biased region" description="Basic and acidic residues" evidence="1">
    <location>
        <begin position="18"/>
        <end position="37"/>
    </location>
</feature>
<sequence>MLSNPRSKPRPVCMAALLEKKSKEEARASSLHRREELGPTPRTGNHPNAEEGGQVEQQMGPHRGHRWGRATVRDKVCHTASVPGASYHPRPPSLSRQQGPQPAIGFVQEENPLGFQKKNNNNNKASLYS</sequence>
<evidence type="ECO:0000313" key="3">
    <source>
        <dbReference type="Proteomes" id="UP000886520"/>
    </source>
</evidence>
<proteinExistence type="predicted"/>
<gene>
    <name evidence="2" type="ORF">GOP47_0020447</name>
</gene>
<accession>A0A9D4UA00</accession>
<comment type="caution">
    <text evidence="2">The sequence shown here is derived from an EMBL/GenBank/DDBJ whole genome shotgun (WGS) entry which is preliminary data.</text>
</comment>
<protein>
    <submittedName>
        <fullName evidence="2">Uncharacterized protein</fullName>
    </submittedName>
</protein>
<evidence type="ECO:0000256" key="1">
    <source>
        <dbReference type="SAM" id="MobiDB-lite"/>
    </source>
</evidence>
<reference evidence="2" key="1">
    <citation type="submission" date="2021-01" db="EMBL/GenBank/DDBJ databases">
        <title>Adiantum capillus-veneris genome.</title>
        <authorList>
            <person name="Fang Y."/>
            <person name="Liao Q."/>
        </authorList>
    </citation>
    <scope>NUCLEOTIDE SEQUENCE</scope>
    <source>
        <strain evidence="2">H3</strain>
        <tissue evidence="2">Leaf</tissue>
    </source>
</reference>
<keyword evidence="3" id="KW-1185">Reference proteome</keyword>
<dbReference type="EMBL" id="JABFUD020000020">
    <property type="protein sequence ID" value="KAI5063777.1"/>
    <property type="molecule type" value="Genomic_DNA"/>
</dbReference>
<dbReference type="AlphaFoldDB" id="A0A9D4UA00"/>
<name>A0A9D4UA00_ADICA</name>